<evidence type="ECO:0000256" key="10">
    <source>
        <dbReference type="RuleBase" id="RU361115"/>
    </source>
</evidence>
<reference evidence="11 12" key="1">
    <citation type="submission" date="2017-06" db="EMBL/GenBank/DDBJ databases">
        <title>A platform for efficient transgenesis in Macrostomum lignano, a flatworm model organism for stem cell research.</title>
        <authorList>
            <person name="Berezikov E."/>
        </authorList>
    </citation>
    <scope>NUCLEOTIDE SEQUENCE [LARGE SCALE GENOMIC DNA]</scope>
    <source>
        <strain evidence="11">DV1</strain>
        <tissue evidence="11">Whole organism</tissue>
    </source>
</reference>
<protein>
    <recommendedName>
        <fullName evidence="10">Elongation of very long chain fatty acids protein</fullName>
        <ecNumber evidence="10">2.3.1.199</ecNumber>
    </recommendedName>
    <alternativeName>
        <fullName evidence="10">Very-long-chain 3-oxoacyl-CoA synthase</fullName>
    </alternativeName>
</protein>
<dbReference type="Proteomes" id="UP000215902">
    <property type="component" value="Unassembled WGS sequence"/>
</dbReference>
<keyword evidence="6 10" id="KW-1133">Transmembrane helix</keyword>
<evidence type="ECO:0000256" key="4">
    <source>
        <dbReference type="ARBA" id="ARBA00022692"/>
    </source>
</evidence>
<feature type="transmembrane region" description="Helical" evidence="10">
    <location>
        <begin position="145"/>
        <end position="164"/>
    </location>
</feature>
<gene>
    <name evidence="11" type="ORF">BOX15_Mlig022992g1</name>
</gene>
<dbReference type="GO" id="GO:0019367">
    <property type="term" value="P:fatty acid elongation, saturated fatty acid"/>
    <property type="evidence" value="ECO:0007669"/>
    <property type="project" value="TreeGrafter"/>
</dbReference>
<dbReference type="GO" id="GO:0034626">
    <property type="term" value="P:fatty acid elongation, polyunsaturated fatty acid"/>
    <property type="evidence" value="ECO:0007669"/>
    <property type="project" value="TreeGrafter"/>
</dbReference>
<sequence>MASTQAAGIAESFRQFRQWLDDMADPRTKDWFLCGGPETILVIWLIYLVGVIAGPRLMRDRPAMNLRGVALVYNFVLVLLSVYMAREFFWSAWLAGYNLACDPVDYSDSPLAMRMASVCWWFYVSKVIELMDTVLIVLRKKNEQLSFLHIYHHATMILLWWSGARYVPGGHSFFCALLNSSVHVFMYLYYFLALLGPHMRKYLWWKRYLTQMQLLQFLLFSVHSFVNIMQPNCGFPRGYSISVVIYGISLMLLFGNFYRNAYKRTSGARKVAD</sequence>
<dbReference type="GO" id="GO:0009922">
    <property type="term" value="F:fatty acid elongase activity"/>
    <property type="evidence" value="ECO:0007669"/>
    <property type="project" value="UniProtKB-EC"/>
</dbReference>
<feature type="transmembrane region" description="Helical" evidence="10">
    <location>
        <begin position="238"/>
        <end position="258"/>
    </location>
</feature>
<accession>A0A267DZN8</accession>
<evidence type="ECO:0000256" key="2">
    <source>
        <dbReference type="ARBA" id="ARBA00022516"/>
    </source>
</evidence>
<keyword evidence="5 10" id="KW-0276">Fatty acid metabolism</keyword>
<proteinExistence type="inferred from homology"/>
<comment type="similarity">
    <text evidence="10">Belongs to the ELO family.</text>
</comment>
<feature type="transmembrane region" description="Helical" evidence="10">
    <location>
        <begin position="208"/>
        <end position="226"/>
    </location>
</feature>
<dbReference type="InterPro" id="IPR002076">
    <property type="entry name" value="ELO_fam"/>
</dbReference>
<comment type="subcellular location">
    <subcellularLocation>
        <location evidence="1">Membrane</location>
        <topology evidence="1">Multi-pass membrane protein</topology>
    </subcellularLocation>
</comment>
<dbReference type="PANTHER" id="PTHR11157:SF126">
    <property type="entry name" value="ELONGATION OF VERY LONG CHAIN FATTY ACIDS PROTEIN"/>
    <property type="match status" value="1"/>
</dbReference>
<dbReference type="GO" id="GO:0030148">
    <property type="term" value="P:sphingolipid biosynthetic process"/>
    <property type="evidence" value="ECO:0007669"/>
    <property type="project" value="TreeGrafter"/>
</dbReference>
<keyword evidence="8 10" id="KW-0472">Membrane</keyword>
<name>A0A267DZN8_9PLAT</name>
<dbReference type="PANTHER" id="PTHR11157">
    <property type="entry name" value="FATTY ACID ACYL TRANSFERASE-RELATED"/>
    <property type="match status" value="1"/>
</dbReference>
<evidence type="ECO:0000313" key="11">
    <source>
        <dbReference type="EMBL" id="PAA54773.1"/>
    </source>
</evidence>
<feature type="transmembrane region" description="Helical" evidence="10">
    <location>
        <begin position="39"/>
        <end position="58"/>
    </location>
</feature>
<feature type="transmembrane region" description="Helical" evidence="10">
    <location>
        <begin position="70"/>
        <end position="89"/>
    </location>
</feature>
<dbReference type="EMBL" id="NIVC01002863">
    <property type="protein sequence ID" value="PAA54773.1"/>
    <property type="molecule type" value="Genomic_DNA"/>
</dbReference>
<comment type="catalytic activity">
    <reaction evidence="10">
        <text>a very-long-chain acyl-CoA + malonyl-CoA + H(+) = a very-long-chain 3-oxoacyl-CoA + CO2 + CoA</text>
        <dbReference type="Rhea" id="RHEA:32727"/>
        <dbReference type="ChEBI" id="CHEBI:15378"/>
        <dbReference type="ChEBI" id="CHEBI:16526"/>
        <dbReference type="ChEBI" id="CHEBI:57287"/>
        <dbReference type="ChEBI" id="CHEBI:57384"/>
        <dbReference type="ChEBI" id="CHEBI:90725"/>
        <dbReference type="ChEBI" id="CHEBI:90736"/>
        <dbReference type="EC" id="2.3.1.199"/>
    </reaction>
</comment>
<dbReference type="AlphaFoldDB" id="A0A267DZN8"/>
<comment type="caution">
    <text evidence="11">The sequence shown here is derived from an EMBL/GenBank/DDBJ whole genome shotgun (WGS) entry which is preliminary data.</text>
</comment>
<dbReference type="STRING" id="282301.A0A267DZN8"/>
<keyword evidence="2 10" id="KW-0444">Lipid biosynthesis</keyword>
<keyword evidence="4 10" id="KW-0812">Transmembrane</keyword>
<dbReference type="GO" id="GO:0005789">
    <property type="term" value="C:endoplasmic reticulum membrane"/>
    <property type="evidence" value="ECO:0007669"/>
    <property type="project" value="TreeGrafter"/>
</dbReference>
<dbReference type="GO" id="GO:0042761">
    <property type="term" value="P:very long-chain fatty acid biosynthetic process"/>
    <property type="evidence" value="ECO:0007669"/>
    <property type="project" value="TreeGrafter"/>
</dbReference>
<evidence type="ECO:0000256" key="7">
    <source>
        <dbReference type="ARBA" id="ARBA00023098"/>
    </source>
</evidence>
<keyword evidence="3 10" id="KW-0808">Transferase</keyword>
<evidence type="ECO:0000256" key="6">
    <source>
        <dbReference type="ARBA" id="ARBA00022989"/>
    </source>
</evidence>
<dbReference type="Pfam" id="PF01151">
    <property type="entry name" value="ELO"/>
    <property type="match status" value="1"/>
</dbReference>
<dbReference type="GO" id="GO:0034625">
    <property type="term" value="P:fatty acid elongation, monounsaturated fatty acid"/>
    <property type="evidence" value="ECO:0007669"/>
    <property type="project" value="TreeGrafter"/>
</dbReference>
<feature type="transmembrane region" description="Helical" evidence="10">
    <location>
        <begin position="170"/>
        <end position="196"/>
    </location>
</feature>
<feature type="transmembrane region" description="Helical" evidence="10">
    <location>
        <begin position="120"/>
        <end position="138"/>
    </location>
</feature>
<keyword evidence="7 10" id="KW-0443">Lipid metabolism</keyword>
<evidence type="ECO:0000256" key="3">
    <source>
        <dbReference type="ARBA" id="ARBA00022679"/>
    </source>
</evidence>
<evidence type="ECO:0000313" key="12">
    <source>
        <dbReference type="Proteomes" id="UP000215902"/>
    </source>
</evidence>
<evidence type="ECO:0000256" key="9">
    <source>
        <dbReference type="ARBA" id="ARBA00023160"/>
    </source>
</evidence>
<evidence type="ECO:0000256" key="5">
    <source>
        <dbReference type="ARBA" id="ARBA00022832"/>
    </source>
</evidence>
<evidence type="ECO:0000256" key="8">
    <source>
        <dbReference type="ARBA" id="ARBA00023136"/>
    </source>
</evidence>
<keyword evidence="9 10" id="KW-0275">Fatty acid biosynthesis</keyword>
<dbReference type="EC" id="2.3.1.199" evidence="10"/>
<evidence type="ECO:0000256" key="1">
    <source>
        <dbReference type="ARBA" id="ARBA00004141"/>
    </source>
</evidence>
<organism evidence="11 12">
    <name type="scientific">Macrostomum lignano</name>
    <dbReference type="NCBI Taxonomy" id="282301"/>
    <lineage>
        <taxon>Eukaryota</taxon>
        <taxon>Metazoa</taxon>
        <taxon>Spiralia</taxon>
        <taxon>Lophotrochozoa</taxon>
        <taxon>Platyhelminthes</taxon>
        <taxon>Rhabditophora</taxon>
        <taxon>Macrostomorpha</taxon>
        <taxon>Macrostomida</taxon>
        <taxon>Macrostomidae</taxon>
        <taxon>Macrostomum</taxon>
    </lineage>
</organism>
<dbReference type="OrthoDB" id="434092at2759"/>
<keyword evidence="12" id="KW-1185">Reference proteome</keyword>